<evidence type="ECO:0000256" key="1">
    <source>
        <dbReference type="ARBA" id="ARBA00009477"/>
    </source>
</evidence>
<feature type="domain" description="CzcB-like barrel-sandwich hybrid" evidence="5">
    <location>
        <begin position="65"/>
        <end position="210"/>
    </location>
</feature>
<feature type="region of interest" description="Disordered" evidence="3">
    <location>
        <begin position="1"/>
        <end position="39"/>
    </location>
</feature>
<feature type="compositionally biased region" description="Low complexity" evidence="3">
    <location>
        <begin position="9"/>
        <end position="39"/>
    </location>
</feature>
<dbReference type="InterPro" id="IPR058792">
    <property type="entry name" value="Beta-barrel_RND_2"/>
</dbReference>
<dbReference type="NCBIfam" id="TIGR01730">
    <property type="entry name" value="RND_mfp"/>
    <property type="match status" value="1"/>
</dbReference>
<evidence type="ECO:0000313" key="7">
    <source>
        <dbReference type="Proteomes" id="UP000298438"/>
    </source>
</evidence>
<dbReference type="Pfam" id="PF25954">
    <property type="entry name" value="Beta-barrel_RND_2"/>
    <property type="match status" value="1"/>
</dbReference>
<sequence length="306" mass="31934">AAWYGGQHGASTGTGAADTPATPVAAQGGAHGSVASGGPAAHASAAAARAGVKFEAQGFVTATRHATVSTRVAGIVRSVNVEAGDRVKEGQVLGTLDADLAQRELQLAEGQVQVLASRVTSAEAQLRQARSDLAQEEQLYQQKFSSSARLTAKQTAADIAQAGVQSARSDLDVARLQVQQQRSMLSNYTIRAPFAGIVTEKNAQMGELIAPSGAGGGFTRTGLCTIVDTNSLEVVVDVSEQLVTQVKPGQPVELTLYAYEGTVIKGQVSRIMPSADRAKGTLQVRLSILDKDPRILPDMRARVSFL</sequence>
<gene>
    <name evidence="6" type="ORF">E4L96_22785</name>
</gene>
<keyword evidence="7" id="KW-1185">Reference proteome</keyword>
<dbReference type="EMBL" id="SPVF01000272">
    <property type="protein sequence ID" value="TFW10744.1"/>
    <property type="molecule type" value="Genomic_DNA"/>
</dbReference>
<dbReference type="RefSeq" id="WP_135209515.1">
    <property type="nucleotide sequence ID" value="NZ_SPVF01000272.1"/>
</dbReference>
<dbReference type="Gene3D" id="1.10.287.470">
    <property type="entry name" value="Helix hairpin bin"/>
    <property type="match status" value="1"/>
</dbReference>
<organism evidence="6 7">
    <name type="scientific">Zemynaea arenosa</name>
    <dbReference type="NCBI Taxonomy" id="2561931"/>
    <lineage>
        <taxon>Bacteria</taxon>
        <taxon>Pseudomonadati</taxon>
        <taxon>Pseudomonadota</taxon>
        <taxon>Betaproteobacteria</taxon>
        <taxon>Burkholderiales</taxon>
        <taxon>Oxalobacteraceae</taxon>
        <taxon>Telluria group</taxon>
        <taxon>Zemynaea</taxon>
    </lineage>
</organism>
<comment type="caution">
    <text evidence="6">The sequence shown here is derived from an EMBL/GenBank/DDBJ whole genome shotgun (WGS) entry which is preliminary data.</text>
</comment>
<dbReference type="GO" id="GO:0015562">
    <property type="term" value="F:efflux transmembrane transporter activity"/>
    <property type="evidence" value="ECO:0007669"/>
    <property type="project" value="TreeGrafter"/>
</dbReference>
<accession>A0A4Y9RNZ3</accession>
<feature type="domain" description="CusB-like beta-barrel" evidence="4">
    <location>
        <begin position="234"/>
        <end position="305"/>
    </location>
</feature>
<evidence type="ECO:0000259" key="5">
    <source>
        <dbReference type="Pfam" id="PF25973"/>
    </source>
</evidence>
<proteinExistence type="inferred from homology"/>
<protein>
    <submittedName>
        <fullName evidence="6">Efflux RND transporter periplasmic adaptor subunit</fullName>
    </submittedName>
</protein>
<comment type="similarity">
    <text evidence="1">Belongs to the membrane fusion protein (MFP) (TC 8.A.1) family.</text>
</comment>
<dbReference type="InterPro" id="IPR058647">
    <property type="entry name" value="BSH_CzcB-like"/>
</dbReference>
<dbReference type="OrthoDB" id="9789643at2"/>
<name>A0A4Y9RNZ3_9BURK</name>
<dbReference type="GO" id="GO:1990281">
    <property type="term" value="C:efflux pump complex"/>
    <property type="evidence" value="ECO:0007669"/>
    <property type="project" value="TreeGrafter"/>
</dbReference>
<evidence type="ECO:0000256" key="2">
    <source>
        <dbReference type="SAM" id="Coils"/>
    </source>
</evidence>
<dbReference type="InterPro" id="IPR006143">
    <property type="entry name" value="RND_pump_MFP"/>
</dbReference>
<dbReference type="Pfam" id="PF25973">
    <property type="entry name" value="BSH_CzcB"/>
    <property type="match status" value="1"/>
</dbReference>
<dbReference type="Gene3D" id="2.40.50.100">
    <property type="match status" value="1"/>
</dbReference>
<reference evidence="6 7" key="1">
    <citation type="submission" date="2019-03" db="EMBL/GenBank/DDBJ databases">
        <title>Draft Genome Sequence of Massilia arenosa sp. nov., a Novel Massilia Species Isolated from a Sandy-loam Maize Soil.</title>
        <authorList>
            <person name="Raths R."/>
            <person name="Peta V."/>
            <person name="Bucking H."/>
        </authorList>
    </citation>
    <scope>NUCLEOTIDE SEQUENCE [LARGE SCALE GENOMIC DNA]</scope>
    <source>
        <strain evidence="6 7">MC02</strain>
    </source>
</reference>
<dbReference type="AlphaFoldDB" id="A0A4Y9RNZ3"/>
<evidence type="ECO:0000313" key="6">
    <source>
        <dbReference type="EMBL" id="TFW10744.1"/>
    </source>
</evidence>
<dbReference type="Proteomes" id="UP000298438">
    <property type="component" value="Unassembled WGS sequence"/>
</dbReference>
<dbReference type="PANTHER" id="PTHR30469:SF38">
    <property type="entry name" value="HLYD FAMILY SECRETION PROTEIN"/>
    <property type="match status" value="1"/>
</dbReference>
<feature type="non-terminal residue" evidence="6">
    <location>
        <position position="1"/>
    </location>
</feature>
<evidence type="ECO:0000259" key="4">
    <source>
        <dbReference type="Pfam" id="PF25954"/>
    </source>
</evidence>
<evidence type="ECO:0000256" key="3">
    <source>
        <dbReference type="SAM" id="MobiDB-lite"/>
    </source>
</evidence>
<dbReference type="Gene3D" id="2.40.30.170">
    <property type="match status" value="1"/>
</dbReference>
<dbReference type="PANTHER" id="PTHR30469">
    <property type="entry name" value="MULTIDRUG RESISTANCE PROTEIN MDTA"/>
    <property type="match status" value="1"/>
</dbReference>
<dbReference type="SUPFAM" id="SSF111369">
    <property type="entry name" value="HlyD-like secretion proteins"/>
    <property type="match status" value="1"/>
</dbReference>
<feature type="coiled-coil region" evidence="2">
    <location>
        <begin position="98"/>
        <end position="139"/>
    </location>
</feature>
<keyword evidence="2" id="KW-0175">Coiled coil</keyword>